<keyword evidence="1" id="KW-0812">Transmembrane</keyword>
<name>A0A6J7CT29_9ZZZZ</name>
<dbReference type="GO" id="GO:0016020">
    <property type="term" value="C:membrane"/>
    <property type="evidence" value="ECO:0007669"/>
    <property type="project" value="InterPro"/>
</dbReference>
<organism evidence="2">
    <name type="scientific">freshwater metagenome</name>
    <dbReference type="NCBI Taxonomy" id="449393"/>
    <lineage>
        <taxon>unclassified sequences</taxon>
        <taxon>metagenomes</taxon>
        <taxon>ecological metagenomes</taxon>
    </lineage>
</organism>
<dbReference type="GO" id="GO:0016780">
    <property type="term" value="F:phosphotransferase activity, for other substituted phosphate groups"/>
    <property type="evidence" value="ECO:0007669"/>
    <property type="project" value="InterPro"/>
</dbReference>
<reference evidence="2" key="1">
    <citation type="submission" date="2020-05" db="EMBL/GenBank/DDBJ databases">
        <authorList>
            <person name="Chiriac C."/>
            <person name="Salcher M."/>
            <person name="Ghai R."/>
            <person name="Kavagutti S V."/>
        </authorList>
    </citation>
    <scope>NUCLEOTIDE SEQUENCE</scope>
</reference>
<evidence type="ECO:0000313" key="2">
    <source>
        <dbReference type="EMBL" id="CAB4860956.1"/>
    </source>
</evidence>
<dbReference type="GO" id="GO:0008654">
    <property type="term" value="P:phospholipid biosynthetic process"/>
    <property type="evidence" value="ECO:0007669"/>
    <property type="project" value="InterPro"/>
</dbReference>
<evidence type="ECO:0000256" key="1">
    <source>
        <dbReference type="SAM" id="Phobius"/>
    </source>
</evidence>
<gene>
    <name evidence="2" type="ORF">UFOPK3381_00248</name>
</gene>
<feature type="transmembrane region" description="Helical" evidence="1">
    <location>
        <begin position="152"/>
        <end position="176"/>
    </location>
</feature>
<keyword evidence="1" id="KW-1133">Transmembrane helix</keyword>
<sequence length="199" mass="21404">MFDGKFRTAVDKRTAPVGRFLVKCGFSADVLTASGLLFAAATGWAIAMGYHLWAIGLLALTGAHDLFDGPVAKASEATSVRGSFFDSVMDRLSDAFVLGGAAYYLEAQHRGQLILLPFAIMTSTFMISYQRSKAESLGLTAKGGLMERAERMILLGVSLLHPALFVPVLWLLLVLTTTTAIGRFRRVWAVATEASSAPK</sequence>
<protein>
    <submittedName>
        <fullName evidence="2">Unannotated protein</fullName>
    </submittedName>
</protein>
<accession>A0A6J7CT29</accession>
<dbReference type="EMBL" id="CAFBLN010000005">
    <property type="protein sequence ID" value="CAB4860956.1"/>
    <property type="molecule type" value="Genomic_DNA"/>
</dbReference>
<feature type="transmembrane region" description="Helical" evidence="1">
    <location>
        <begin position="20"/>
        <end position="44"/>
    </location>
</feature>
<dbReference type="InterPro" id="IPR000462">
    <property type="entry name" value="CDP-OH_P_trans"/>
</dbReference>
<dbReference type="Gene3D" id="1.20.120.1760">
    <property type="match status" value="1"/>
</dbReference>
<keyword evidence="1" id="KW-0472">Membrane</keyword>
<dbReference type="InterPro" id="IPR043130">
    <property type="entry name" value="CDP-OH_PTrfase_TM_dom"/>
</dbReference>
<dbReference type="AlphaFoldDB" id="A0A6J7CT29"/>
<proteinExistence type="predicted"/>
<dbReference type="Pfam" id="PF01066">
    <property type="entry name" value="CDP-OH_P_transf"/>
    <property type="match status" value="1"/>
</dbReference>